<dbReference type="AlphaFoldDB" id="A0A941ED45"/>
<dbReference type="EMBL" id="JAGSOH010000007">
    <property type="protein sequence ID" value="MBR7825634.1"/>
    <property type="molecule type" value="Genomic_DNA"/>
</dbReference>
<dbReference type="SUPFAM" id="SSF52402">
    <property type="entry name" value="Adenine nucleotide alpha hydrolases-like"/>
    <property type="match status" value="1"/>
</dbReference>
<dbReference type="RefSeq" id="WP_212516788.1">
    <property type="nucleotide sequence ID" value="NZ_JAGSOH010000007.1"/>
</dbReference>
<dbReference type="InterPro" id="IPR006016">
    <property type="entry name" value="UspA"/>
</dbReference>
<keyword evidence="3" id="KW-1185">Reference proteome</keyword>
<organism evidence="2 3">
    <name type="scientific">Actinospica acidithermotolerans</name>
    <dbReference type="NCBI Taxonomy" id="2828514"/>
    <lineage>
        <taxon>Bacteria</taxon>
        <taxon>Bacillati</taxon>
        <taxon>Actinomycetota</taxon>
        <taxon>Actinomycetes</taxon>
        <taxon>Catenulisporales</taxon>
        <taxon>Actinospicaceae</taxon>
        <taxon>Actinospica</taxon>
    </lineage>
</organism>
<dbReference type="Gene3D" id="3.40.50.620">
    <property type="entry name" value="HUPs"/>
    <property type="match status" value="1"/>
</dbReference>
<protein>
    <submittedName>
        <fullName evidence="2">Universal stress protein</fullName>
    </submittedName>
</protein>
<proteinExistence type="predicted"/>
<name>A0A941ED45_9ACTN</name>
<accession>A0A941ED45</accession>
<dbReference type="Proteomes" id="UP000676325">
    <property type="component" value="Unassembled WGS sequence"/>
</dbReference>
<comment type="caution">
    <text evidence="2">The sequence shown here is derived from an EMBL/GenBank/DDBJ whole genome shotgun (WGS) entry which is preliminary data.</text>
</comment>
<sequence>MRQRSAGAADVKELITVTTIHPAPVVVGLDLTGASADALVWAAREAAAHDAPLTAVYVIDPRGADAVYSDSGARSVVPPDEAVERIKELIRQSGVGPVERVFEVGVPGRVLVHRSRGARMLVLGQASGHHHGLGDAYRPAPELGPVARACVASAECPVVIVSEHSVGAATVYRGAPAEREPLIGGRALYPYQGRIPVVHH</sequence>
<feature type="domain" description="UspA" evidence="1">
    <location>
        <begin position="25"/>
        <end position="161"/>
    </location>
</feature>
<gene>
    <name evidence="2" type="ORF">KDK95_04895</name>
</gene>
<dbReference type="InterPro" id="IPR014729">
    <property type="entry name" value="Rossmann-like_a/b/a_fold"/>
</dbReference>
<evidence type="ECO:0000313" key="3">
    <source>
        <dbReference type="Proteomes" id="UP000676325"/>
    </source>
</evidence>
<reference evidence="2" key="1">
    <citation type="submission" date="2021-04" db="EMBL/GenBank/DDBJ databases">
        <title>Genome based classification of Actinospica acidithermotolerans sp. nov., an actinobacterium isolated from an Indonesian hot spring.</title>
        <authorList>
            <person name="Kusuma A.B."/>
            <person name="Putra K.E."/>
            <person name="Nafisah S."/>
            <person name="Loh J."/>
            <person name="Nouioui I."/>
            <person name="Goodfellow M."/>
        </authorList>
    </citation>
    <scope>NUCLEOTIDE SEQUENCE</scope>
    <source>
        <strain evidence="2">MGRD01-02</strain>
    </source>
</reference>
<evidence type="ECO:0000313" key="2">
    <source>
        <dbReference type="EMBL" id="MBR7825634.1"/>
    </source>
</evidence>
<dbReference type="CDD" id="cd00293">
    <property type="entry name" value="USP-like"/>
    <property type="match status" value="1"/>
</dbReference>
<dbReference type="Pfam" id="PF00582">
    <property type="entry name" value="Usp"/>
    <property type="match status" value="1"/>
</dbReference>
<evidence type="ECO:0000259" key="1">
    <source>
        <dbReference type="Pfam" id="PF00582"/>
    </source>
</evidence>